<organism evidence="1 2">
    <name type="scientific">Flavobacterium branchiophilum</name>
    <dbReference type="NCBI Taxonomy" id="55197"/>
    <lineage>
        <taxon>Bacteria</taxon>
        <taxon>Pseudomonadati</taxon>
        <taxon>Bacteroidota</taxon>
        <taxon>Flavobacteriia</taxon>
        <taxon>Flavobacteriales</taxon>
        <taxon>Flavobacteriaceae</taxon>
        <taxon>Flavobacterium</taxon>
    </lineage>
</organism>
<dbReference type="Proteomes" id="UP000320773">
    <property type="component" value="Unassembled WGS sequence"/>
</dbReference>
<name>A0A543G147_9FLAO</name>
<dbReference type="AlphaFoldDB" id="A0A543G147"/>
<proteinExistence type="predicted"/>
<comment type="caution">
    <text evidence="1">The sequence shown here is derived from an EMBL/GenBank/DDBJ whole genome shotgun (WGS) entry which is preliminary data.</text>
</comment>
<evidence type="ECO:0000313" key="2">
    <source>
        <dbReference type="Proteomes" id="UP000320773"/>
    </source>
</evidence>
<reference evidence="1 2" key="1">
    <citation type="submission" date="2019-06" db="EMBL/GenBank/DDBJ databases">
        <title>Genomic Encyclopedia of Archaeal and Bacterial Type Strains, Phase II (KMG-II): from individual species to whole genera.</title>
        <authorList>
            <person name="Goeker M."/>
        </authorList>
    </citation>
    <scope>NUCLEOTIDE SEQUENCE [LARGE SCALE GENOMIC DNA]</scope>
    <source>
        <strain evidence="1 2">DSM 24789</strain>
    </source>
</reference>
<dbReference type="InterPro" id="IPR010916">
    <property type="entry name" value="TonB_box_CS"/>
</dbReference>
<protein>
    <submittedName>
        <fullName evidence="1">Uncharacterized protein</fullName>
    </submittedName>
</protein>
<dbReference type="PROSITE" id="PS00430">
    <property type="entry name" value="TONB_DEPENDENT_REC_1"/>
    <property type="match status" value="1"/>
</dbReference>
<evidence type="ECO:0000313" key="1">
    <source>
        <dbReference type="EMBL" id="TQM39812.1"/>
    </source>
</evidence>
<accession>A0A543G147</accession>
<sequence length="85" mass="9524">MQKPVIHLQIGSLIQKFSIEVRPSTEKTHEDLSRLLHEASHQIEESVLAALIAALNTAIESYETTLVVDGTQKKEFCQSEHHSDS</sequence>
<gene>
    <name evidence="1" type="ORF">BC670_0644</name>
</gene>
<dbReference type="EMBL" id="VFPJ01000001">
    <property type="protein sequence ID" value="TQM39812.1"/>
    <property type="molecule type" value="Genomic_DNA"/>
</dbReference>